<accession>A0A5J5GPD4</accession>
<feature type="domain" description="HD/PDEase" evidence="8">
    <location>
        <begin position="222"/>
        <end position="340"/>
    </location>
</feature>
<gene>
    <name evidence="9" type="ORF">F3S47_08635</name>
</gene>
<dbReference type="InterPro" id="IPR006674">
    <property type="entry name" value="HD_domain"/>
</dbReference>
<keyword evidence="7" id="KW-0378">Hydrolase</keyword>
<dbReference type="GO" id="GO:0002953">
    <property type="term" value="F:5'-deoxynucleotidase activity"/>
    <property type="evidence" value="ECO:0007669"/>
    <property type="project" value="UniProtKB-EC"/>
</dbReference>
<evidence type="ECO:0000256" key="4">
    <source>
        <dbReference type="ARBA" id="ARBA00011738"/>
    </source>
</evidence>
<comment type="cofactor">
    <cofactor evidence="3">
        <name>Co(2+)</name>
        <dbReference type="ChEBI" id="CHEBI:48828"/>
    </cofactor>
</comment>
<dbReference type="PANTHER" id="PTHR11845">
    <property type="entry name" value="5'-DEOXYNUCLEOTIDASE HDDC2"/>
    <property type="match status" value="1"/>
</dbReference>
<dbReference type="EMBL" id="VYQE01000002">
    <property type="protein sequence ID" value="KAA9009302.1"/>
    <property type="molecule type" value="Genomic_DNA"/>
</dbReference>
<dbReference type="GO" id="GO:0046872">
    <property type="term" value="F:metal ion binding"/>
    <property type="evidence" value="ECO:0007669"/>
    <property type="project" value="UniProtKB-KW"/>
</dbReference>
<proteinExistence type="predicted"/>
<dbReference type="EC" id="3.1.3.89" evidence="5"/>
<name>A0A5J5GPD4_9RHOB</name>
<evidence type="ECO:0000256" key="1">
    <source>
        <dbReference type="ARBA" id="ARBA00001638"/>
    </source>
</evidence>
<protein>
    <recommendedName>
        <fullName evidence="5">5'-deoxynucleotidase</fullName>
        <ecNumber evidence="5">3.1.3.89</ecNumber>
    </recommendedName>
</protein>
<dbReference type="RefSeq" id="WP_150444835.1">
    <property type="nucleotide sequence ID" value="NZ_VYQE01000002.1"/>
</dbReference>
<dbReference type="Gene3D" id="1.10.3210.10">
    <property type="entry name" value="Hypothetical protein af1432"/>
    <property type="match status" value="2"/>
</dbReference>
<dbReference type="Proteomes" id="UP000326554">
    <property type="component" value="Unassembled WGS sequence"/>
</dbReference>
<evidence type="ECO:0000313" key="9">
    <source>
        <dbReference type="EMBL" id="KAA9009302.1"/>
    </source>
</evidence>
<dbReference type="Pfam" id="PF13023">
    <property type="entry name" value="HD_3"/>
    <property type="match status" value="2"/>
</dbReference>
<evidence type="ECO:0000256" key="3">
    <source>
        <dbReference type="ARBA" id="ARBA00001941"/>
    </source>
</evidence>
<evidence type="ECO:0000259" key="8">
    <source>
        <dbReference type="SMART" id="SM00471"/>
    </source>
</evidence>
<dbReference type="GO" id="GO:0005737">
    <property type="term" value="C:cytoplasm"/>
    <property type="evidence" value="ECO:0007669"/>
    <property type="project" value="TreeGrafter"/>
</dbReference>
<dbReference type="PANTHER" id="PTHR11845:SF13">
    <property type="entry name" value="5'-DEOXYNUCLEOTIDASE HDDC2"/>
    <property type="match status" value="1"/>
</dbReference>
<feature type="domain" description="HD/PDEase" evidence="8">
    <location>
        <begin position="32"/>
        <end position="113"/>
    </location>
</feature>
<dbReference type="SUPFAM" id="SSF109604">
    <property type="entry name" value="HD-domain/PDEase-like"/>
    <property type="match status" value="2"/>
</dbReference>
<dbReference type="InterPro" id="IPR003607">
    <property type="entry name" value="HD/PDEase_dom"/>
</dbReference>
<evidence type="ECO:0000256" key="6">
    <source>
        <dbReference type="ARBA" id="ARBA00022723"/>
    </source>
</evidence>
<evidence type="ECO:0000256" key="7">
    <source>
        <dbReference type="ARBA" id="ARBA00022801"/>
    </source>
</evidence>
<keyword evidence="6" id="KW-0479">Metal-binding</keyword>
<comment type="cofactor">
    <cofactor evidence="2">
        <name>Mn(2+)</name>
        <dbReference type="ChEBI" id="CHEBI:29035"/>
    </cofactor>
</comment>
<evidence type="ECO:0000256" key="2">
    <source>
        <dbReference type="ARBA" id="ARBA00001936"/>
    </source>
</evidence>
<keyword evidence="10" id="KW-1185">Reference proteome</keyword>
<comment type="subunit">
    <text evidence="4">Homodimer.</text>
</comment>
<dbReference type="SMART" id="SM00471">
    <property type="entry name" value="HDc"/>
    <property type="match status" value="2"/>
</dbReference>
<dbReference type="InterPro" id="IPR039356">
    <property type="entry name" value="YfbR/HDDC2"/>
</dbReference>
<reference evidence="9 10" key="1">
    <citation type="submission" date="2019-09" db="EMBL/GenBank/DDBJ databases">
        <authorList>
            <person name="Park J.-S."/>
            <person name="Choi H.-J."/>
        </authorList>
    </citation>
    <scope>NUCLEOTIDE SEQUENCE [LARGE SCALE GENOMIC DNA]</scope>
    <source>
        <strain evidence="9 10">176SS1-4</strain>
    </source>
</reference>
<evidence type="ECO:0000256" key="5">
    <source>
        <dbReference type="ARBA" id="ARBA00012964"/>
    </source>
</evidence>
<evidence type="ECO:0000313" key="10">
    <source>
        <dbReference type="Proteomes" id="UP000326554"/>
    </source>
</evidence>
<comment type="catalytic activity">
    <reaction evidence="1">
        <text>a 2'-deoxyribonucleoside 5'-phosphate + H2O = a 2'-deoxyribonucleoside + phosphate</text>
        <dbReference type="Rhea" id="RHEA:36167"/>
        <dbReference type="ChEBI" id="CHEBI:15377"/>
        <dbReference type="ChEBI" id="CHEBI:18274"/>
        <dbReference type="ChEBI" id="CHEBI:43474"/>
        <dbReference type="ChEBI" id="CHEBI:65317"/>
        <dbReference type="EC" id="3.1.3.89"/>
    </reaction>
</comment>
<sequence>MTDRLADQIRFLTAADRLKGVTRANVLMDGSRHENTAEHSWHLALWAMVFADLAPGTDPDRTVALCLVHDLVEIYAGDHPAHLEHDPLEVSARESEAADRLFPLLPEDQARRFRELWEEFETASTPEARAARRLDTAQPVLQELSNPTQSAGDRDATRAILTTGRAAVLADDWPELHRHAMALLDRTGALPEPVFAARLRFLAEADRLKSVLRATTIFDGSRPENSAEHSWHLALFALLLAEHGTGAPDPARAARMLVLHDLVEIDAGDTPLHGGHDAAAQAAKEQAAADRIFGLLPPGEGAALRALWEEFEAAETADAVFAKAVDRVQPVLANLETGGGTWTSYKVDRDALERRVGTPVRRGAPALWAGLTPRIDDWFGPATPA</sequence>
<dbReference type="AlphaFoldDB" id="A0A5J5GPD4"/>
<organism evidence="9 10">
    <name type="scientific">Histidinibacterium aquaticum</name>
    <dbReference type="NCBI Taxonomy" id="2613962"/>
    <lineage>
        <taxon>Bacteria</taxon>
        <taxon>Pseudomonadati</taxon>
        <taxon>Pseudomonadota</taxon>
        <taxon>Alphaproteobacteria</taxon>
        <taxon>Rhodobacterales</taxon>
        <taxon>Paracoccaceae</taxon>
        <taxon>Histidinibacterium</taxon>
    </lineage>
</organism>
<comment type="caution">
    <text evidence="9">The sequence shown here is derived from an EMBL/GenBank/DDBJ whole genome shotgun (WGS) entry which is preliminary data.</text>
</comment>